<gene>
    <name evidence="2" type="ORF">AMECASPLE_021552</name>
</gene>
<reference evidence="2 3" key="1">
    <citation type="submission" date="2021-06" db="EMBL/GenBank/DDBJ databases">
        <authorList>
            <person name="Palmer J.M."/>
        </authorList>
    </citation>
    <scope>NUCLEOTIDE SEQUENCE [LARGE SCALE GENOMIC DNA]</scope>
    <source>
        <strain evidence="2 3">AS_MEX2019</strain>
        <tissue evidence="2">Muscle</tissue>
    </source>
</reference>
<comment type="caution">
    <text evidence="2">The sequence shown here is derived from an EMBL/GenBank/DDBJ whole genome shotgun (WGS) entry which is preliminary data.</text>
</comment>
<accession>A0ABV0Z1Z9</accession>
<keyword evidence="3" id="KW-1185">Reference proteome</keyword>
<dbReference type="EMBL" id="JAHRIP010048889">
    <property type="protein sequence ID" value="MEQ2300071.1"/>
    <property type="molecule type" value="Genomic_DNA"/>
</dbReference>
<feature type="region of interest" description="Disordered" evidence="1">
    <location>
        <begin position="22"/>
        <end position="56"/>
    </location>
</feature>
<organism evidence="2 3">
    <name type="scientific">Ameca splendens</name>
    <dbReference type="NCBI Taxonomy" id="208324"/>
    <lineage>
        <taxon>Eukaryota</taxon>
        <taxon>Metazoa</taxon>
        <taxon>Chordata</taxon>
        <taxon>Craniata</taxon>
        <taxon>Vertebrata</taxon>
        <taxon>Euteleostomi</taxon>
        <taxon>Actinopterygii</taxon>
        <taxon>Neopterygii</taxon>
        <taxon>Teleostei</taxon>
        <taxon>Neoteleostei</taxon>
        <taxon>Acanthomorphata</taxon>
        <taxon>Ovalentaria</taxon>
        <taxon>Atherinomorphae</taxon>
        <taxon>Cyprinodontiformes</taxon>
        <taxon>Goodeidae</taxon>
        <taxon>Ameca</taxon>
    </lineage>
</organism>
<evidence type="ECO:0000256" key="1">
    <source>
        <dbReference type="SAM" id="MobiDB-lite"/>
    </source>
</evidence>
<evidence type="ECO:0000313" key="3">
    <source>
        <dbReference type="Proteomes" id="UP001469553"/>
    </source>
</evidence>
<feature type="region of interest" description="Disordered" evidence="1">
    <location>
        <begin position="162"/>
        <end position="219"/>
    </location>
</feature>
<evidence type="ECO:0000313" key="2">
    <source>
        <dbReference type="EMBL" id="MEQ2300071.1"/>
    </source>
</evidence>
<proteinExistence type="predicted"/>
<protein>
    <submittedName>
        <fullName evidence="2">Uncharacterized protein</fullName>
    </submittedName>
</protein>
<sequence length="319" mass="34686">MEREAAQRQRVREGCFVPPPQLRRYRPASVPAAKPSFSSCRSNRRRAGVPSQSAGEEVVSLSGDVRAVGSKPASSPATALSARLAAAPPMPSSLAPARCSEAIPDELEQRLRFFARHIKSLRKTSLSHHSFPELMERSRQVERDYETAVRLFYCCPPSPTPSHMSAAAEQPTSGLQSAAAEQPDTPQPDPKSASAHVTEGPADASASATEGSPGSTPPEFHRVFGGASTLLSRPPRLWCRSGRPPKLCACWGRPPGRPPELCSCFCLSIKFIRFTCTMLISFVFHLYHAPFIHSCSVVLCGNISHFHAHVLFSNQVLSF</sequence>
<dbReference type="Proteomes" id="UP001469553">
    <property type="component" value="Unassembled WGS sequence"/>
</dbReference>
<name>A0ABV0Z1Z9_9TELE</name>